<dbReference type="Gene3D" id="3.30.110.170">
    <property type="entry name" value="Protein of unknown function (DUF541), domain 1"/>
    <property type="match status" value="1"/>
</dbReference>
<evidence type="ECO:0000313" key="2">
    <source>
        <dbReference type="EMBL" id="MFD1641851.1"/>
    </source>
</evidence>
<keyword evidence="3" id="KW-1185">Reference proteome</keyword>
<gene>
    <name evidence="2" type="ORF">ACFSBW_08190</name>
</gene>
<dbReference type="PANTHER" id="PTHR34387:SF2">
    <property type="entry name" value="SLR1258 PROTEIN"/>
    <property type="match status" value="1"/>
</dbReference>
<dbReference type="EMBL" id="JBHUDM010000002">
    <property type="protein sequence ID" value="MFD1641851.1"/>
    <property type="molecule type" value="Genomic_DNA"/>
</dbReference>
<feature type="region of interest" description="Disordered" evidence="1">
    <location>
        <begin position="104"/>
        <end position="125"/>
    </location>
</feature>
<protein>
    <submittedName>
        <fullName evidence="2">SIMPL domain-containing protein</fullName>
    </submittedName>
</protein>
<reference evidence="2 3" key="1">
    <citation type="journal article" date="2019" name="Int. J. Syst. Evol. Microbiol.">
        <title>The Global Catalogue of Microorganisms (GCM) 10K type strain sequencing project: providing services to taxonomists for standard genome sequencing and annotation.</title>
        <authorList>
            <consortium name="The Broad Institute Genomics Platform"/>
            <consortium name="The Broad Institute Genome Sequencing Center for Infectious Disease"/>
            <person name="Wu L."/>
            <person name="Ma J."/>
        </authorList>
    </citation>
    <scope>NUCLEOTIDE SEQUENCE [LARGE SCALE GENOMIC DNA]</scope>
    <source>
        <strain evidence="2 3">CGMCC 1.10593</strain>
    </source>
</reference>
<dbReference type="AlphaFoldDB" id="A0ABD6DA71"/>
<feature type="compositionally biased region" description="Polar residues" evidence="1">
    <location>
        <begin position="25"/>
        <end position="42"/>
    </location>
</feature>
<dbReference type="PANTHER" id="PTHR34387">
    <property type="entry name" value="SLR1258 PROTEIN"/>
    <property type="match status" value="1"/>
</dbReference>
<dbReference type="PROSITE" id="PS51257">
    <property type="entry name" value="PROKAR_LIPOPROTEIN"/>
    <property type="match status" value="1"/>
</dbReference>
<name>A0ABD6DA71_9EURY</name>
<organism evidence="2 3">
    <name type="scientific">Halohasta litorea</name>
    <dbReference type="NCBI Taxonomy" id="869891"/>
    <lineage>
        <taxon>Archaea</taxon>
        <taxon>Methanobacteriati</taxon>
        <taxon>Methanobacteriota</taxon>
        <taxon>Stenosarchaea group</taxon>
        <taxon>Halobacteria</taxon>
        <taxon>Halobacteriales</taxon>
        <taxon>Haloferacaceae</taxon>
        <taxon>Halohasta</taxon>
    </lineage>
</organism>
<dbReference type="Gene3D" id="3.30.70.2970">
    <property type="entry name" value="Protein of unknown function (DUF541), domain 2"/>
    <property type="match status" value="1"/>
</dbReference>
<sequence>MKRRQLLIGGGTVATAALAGCIGSAQTNSSGESRTLTVSKSGEATAAPDKAVVHVSIEATGDSASAVRTDLSAGSTALNDGLIAAGIPEDDITTGQFNIYERREQTRIPDGGETGSDGEPQETTRYEGTHSFRIEVGDVESVGSVVDTAVDSGADTVSHIEFTLSEDRRAELREEALDSAIQAAREESEYVAGEVDQSVIGVKSVDTSGGDISPVSRQYDTAEAADSGSTELQPDDVTVRATARITYRIE</sequence>
<dbReference type="InterPro" id="IPR052022">
    <property type="entry name" value="26kDa_periplasmic_antigen"/>
</dbReference>
<dbReference type="InterPro" id="IPR007497">
    <property type="entry name" value="SIMPL/DUF541"/>
</dbReference>
<proteinExistence type="predicted"/>
<evidence type="ECO:0000256" key="1">
    <source>
        <dbReference type="SAM" id="MobiDB-lite"/>
    </source>
</evidence>
<accession>A0ABD6DA71</accession>
<feature type="region of interest" description="Disordered" evidence="1">
    <location>
        <begin position="206"/>
        <end position="231"/>
    </location>
</feature>
<comment type="caution">
    <text evidence="2">The sequence shown here is derived from an EMBL/GenBank/DDBJ whole genome shotgun (WGS) entry which is preliminary data.</text>
</comment>
<feature type="region of interest" description="Disordered" evidence="1">
    <location>
        <begin position="25"/>
        <end position="45"/>
    </location>
</feature>
<dbReference type="Proteomes" id="UP001597052">
    <property type="component" value="Unassembled WGS sequence"/>
</dbReference>
<dbReference type="Pfam" id="PF04402">
    <property type="entry name" value="SIMPL"/>
    <property type="match status" value="1"/>
</dbReference>
<dbReference type="RefSeq" id="WP_256395767.1">
    <property type="nucleotide sequence ID" value="NZ_JANHDJ010000002.1"/>
</dbReference>
<evidence type="ECO:0000313" key="3">
    <source>
        <dbReference type="Proteomes" id="UP001597052"/>
    </source>
</evidence>